<evidence type="ECO:0000313" key="3">
    <source>
        <dbReference type="Proteomes" id="UP000467132"/>
    </source>
</evidence>
<evidence type="ECO:0000256" key="1">
    <source>
        <dbReference type="SAM" id="Phobius"/>
    </source>
</evidence>
<keyword evidence="3" id="KW-1185">Reference proteome</keyword>
<feature type="transmembrane region" description="Helical" evidence="1">
    <location>
        <begin position="38"/>
        <end position="56"/>
    </location>
</feature>
<organism evidence="2 3">
    <name type="scientific">Senegalia massiliensis</name>
    <dbReference type="NCBI Taxonomy" id="1720316"/>
    <lineage>
        <taxon>Bacteria</taxon>
        <taxon>Bacillati</taxon>
        <taxon>Bacillota</taxon>
        <taxon>Clostridia</taxon>
        <taxon>Eubacteriales</taxon>
        <taxon>Clostridiaceae</taxon>
        <taxon>Senegalia</taxon>
    </lineage>
</organism>
<keyword evidence="1" id="KW-0472">Membrane</keyword>
<protein>
    <submittedName>
        <fullName evidence="2">Uncharacterized protein</fullName>
    </submittedName>
</protein>
<accession>A0A845QVE3</accession>
<comment type="caution">
    <text evidence="2">The sequence shown here is derived from an EMBL/GenBank/DDBJ whole genome shotgun (WGS) entry which is preliminary data.</text>
</comment>
<keyword evidence="1" id="KW-1133">Transmembrane helix</keyword>
<feature type="transmembrane region" description="Helical" evidence="1">
    <location>
        <begin position="15"/>
        <end position="32"/>
    </location>
</feature>
<dbReference type="RefSeq" id="WP_160197356.1">
    <property type="nucleotide sequence ID" value="NZ_QXXA01000009.1"/>
</dbReference>
<dbReference type="Proteomes" id="UP000467132">
    <property type="component" value="Unassembled WGS sequence"/>
</dbReference>
<name>A0A845QVE3_9CLOT</name>
<dbReference type="EMBL" id="QXXA01000009">
    <property type="protein sequence ID" value="NBI06877.1"/>
    <property type="molecule type" value="Genomic_DNA"/>
</dbReference>
<sequence>MRKFMRKYHCHRNKYNKIIGIVLGVMGMIIIIQVVPVAIWLLTLGILCLILGWSFFKMW</sequence>
<dbReference type="AlphaFoldDB" id="A0A845QVE3"/>
<evidence type="ECO:0000313" key="2">
    <source>
        <dbReference type="EMBL" id="NBI06877.1"/>
    </source>
</evidence>
<keyword evidence="1" id="KW-0812">Transmembrane</keyword>
<gene>
    <name evidence="2" type="ORF">D3Z33_08430</name>
</gene>
<reference evidence="2 3" key="1">
    <citation type="submission" date="2018-08" db="EMBL/GenBank/DDBJ databases">
        <title>Murine metabolic-syndrome-specific gut microbial biobank.</title>
        <authorList>
            <person name="Liu C."/>
        </authorList>
    </citation>
    <scope>NUCLEOTIDE SEQUENCE [LARGE SCALE GENOMIC DNA]</scope>
    <source>
        <strain evidence="2 3">583</strain>
    </source>
</reference>
<proteinExistence type="predicted"/>